<dbReference type="RefSeq" id="WP_353306035.1">
    <property type="nucleotide sequence ID" value="NZ_AP028955.1"/>
</dbReference>
<comment type="similarity">
    <text evidence="6">Belongs to the ABC-4 integral membrane protein family.</text>
</comment>
<evidence type="ECO:0000256" key="8">
    <source>
        <dbReference type="SAM" id="Phobius"/>
    </source>
</evidence>
<dbReference type="InterPro" id="IPR050250">
    <property type="entry name" value="Macrolide_Exporter_MacB"/>
</dbReference>
<feature type="transmembrane region" description="Helical" evidence="8">
    <location>
        <begin position="599"/>
        <end position="630"/>
    </location>
</feature>
<feature type="region of interest" description="Disordered" evidence="7">
    <location>
        <begin position="1"/>
        <end position="21"/>
    </location>
</feature>
<keyword evidence="3 8" id="KW-0812">Transmembrane</keyword>
<evidence type="ECO:0000313" key="10">
    <source>
        <dbReference type="EMBL" id="BET39186.1"/>
    </source>
</evidence>
<evidence type="ECO:0000256" key="5">
    <source>
        <dbReference type="ARBA" id="ARBA00023136"/>
    </source>
</evidence>
<dbReference type="Pfam" id="PF02687">
    <property type="entry name" value="FtsX"/>
    <property type="match status" value="2"/>
</dbReference>
<evidence type="ECO:0000256" key="6">
    <source>
        <dbReference type="ARBA" id="ARBA00038076"/>
    </source>
</evidence>
<keyword evidence="4 8" id="KW-1133">Transmembrane helix</keyword>
<evidence type="ECO:0000256" key="2">
    <source>
        <dbReference type="ARBA" id="ARBA00022475"/>
    </source>
</evidence>
<feature type="compositionally biased region" description="Basic and acidic residues" evidence="7">
    <location>
        <begin position="1"/>
        <end position="11"/>
    </location>
</feature>
<feature type="domain" description="ABC3 transporter permease C-terminal" evidence="9">
    <location>
        <begin position="1448"/>
        <end position="1557"/>
    </location>
</feature>
<gene>
    <name evidence="10" type="ORF">SAP269_17750</name>
</gene>
<evidence type="ECO:0000256" key="7">
    <source>
        <dbReference type="SAM" id="MobiDB-lite"/>
    </source>
</evidence>
<accession>A0ABM8JP99</accession>
<proteinExistence type="inferred from homology"/>
<dbReference type="InterPro" id="IPR003838">
    <property type="entry name" value="ABC3_permease_C"/>
</dbReference>
<evidence type="ECO:0000256" key="1">
    <source>
        <dbReference type="ARBA" id="ARBA00004651"/>
    </source>
</evidence>
<dbReference type="PANTHER" id="PTHR30572:SF4">
    <property type="entry name" value="ABC TRANSPORTER PERMEASE YTRF"/>
    <property type="match status" value="1"/>
</dbReference>
<evidence type="ECO:0000256" key="4">
    <source>
        <dbReference type="ARBA" id="ARBA00022989"/>
    </source>
</evidence>
<feature type="transmembrane region" description="Helical" evidence="8">
    <location>
        <begin position="658"/>
        <end position="684"/>
    </location>
</feature>
<sequence>MARLNKREKANNKKMVSTNKKSKKSLFKNALLLKQTLVATWKSKLQLVILLLLTAFATSLVTGIWISYVRMIEGSNQLGLNDLKFDAVLPYSPVSQGIKQIANQAFSLKLGRFYVQDGTNSKSTKALYFDDTKIGTDQEILPITKDNLTIDYTRDNTGNITGFNDIRWTNPDNPLVFNLNNNNVKASIYGQLLLKSKNAANENLKNHFKTEADDLYRDVFLKRTEPNILQSINTFIKEWITKHSTDPILKEADNDKVTTWILENKINFRSYSNDATIPDSVNLQYPTERNELFIKVVKETEPDPRLENDYGMNGQWMRIYRNFSETESDSNIYTNFTNTSIGYHSPFNYNVISDGTERDAFSTYLIRAVAALQMRDLYVRNQFTASAGVINNTQINTKIIDIGLPNALNHTNLKVFEGVTPTSKNEIVITPQYARKNKSNKAYKPGDHININGTDFIVSGIGGDAYDIYPTISDLDPIPNTRTEFIAYVTPSAWNDENWYKTADKTDNTLMYFTKWNNISKNSIHEFDVDLFNDFFQKTIFSDNGVSDLNQYDYNKYLVEKYGNTDPTPQSSSTYLINPNPVVTSSNSQFSLYNSKEKIFNWAIIGFLFAAIAGVLFLLTVVIFITTLIVKKAIQHGQVSMGILKSIGYKTWEITISYLAYPLLTLLIAIPIGWIVGLVIQVYLTEIFNTLFVLPYNVFNFDVVPLFISIVLIISFITIVTLLTAFRLLKRDPLFLIKKDSDLALGVPKNRTSKFLQNNFRLRFLLSLSKTSWKKILVTSGVITLASLSIVATTLVPATINSLKVNYFKTQKYKNYYEYQTPMPNMPMSKYGLYSWDFFNRPSGEKYYPTYGAMPWPEDKIVYDEKKARVGWYNPLLFKKEKLTNNFADIFTFDSSFPESERAEFIKKMSSYYQEQSTGTLELNDLVWSYSWLGGKAFSNQLITDLSKEDNTPSKIISYNIVNFVSGQLPNILQVPNPGVPPGPEAIKEILKQVLPGFVRQSIDSLPRPNIKEDPYDYFSIGHNTIAFNPKTTNNGDINGPDEELVTQFKVGVDESTKIAKKELMDVIGINPNTAMLVLKNDEVKALKYNANANAIPMVINRAFQSKFGLDVGSQFSGVPQVNTLCYKNIDGKSVPLPKENWYYGETPPTDYYTTNGGIWSKSGTKWNYRGDQKIKLSDNSKEYSDIHGTRYNSMYDEKGQPIINNEPSTWNNVNDIWLKLPSDISGSAKSGKISTADNAKNIDFDLSRISDSTGKWIRPFSYDLVKTYNGFDPKDPLSILLNRPAEWFMGMVNNNILTKENNINDDSLQADIKNNMPTWWKNITGNDNPLHTYQVVGIQESYDTPKAYVDQKWANEIMGYSYIDDNPYYSGTDVFQWFNGKLSANANVFDLIGRMSFKSNLDDYTIYATTSLSGNQNIPMVKKNYLLSRQQAMLTKMSDIAFSASALFIVTTIICSILIVIMITDLFTDQFRRFMAHMKAEGYTNWEINSFTLGIFTPWALLGYIVGFALGYLNIYGLINILISFVGVALPFTITWWILPVSFIIIGGIYISTFIIHNHELNKMNLIELLKSDE</sequence>
<evidence type="ECO:0000259" key="9">
    <source>
        <dbReference type="Pfam" id="PF02687"/>
    </source>
</evidence>
<evidence type="ECO:0000256" key="3">
    <source>
        <dbReference type="ARBA" id="ARBA00022692"/>
    </source>
</evidence>
<reference evidence="11" key="1">
    <citation type="journal article" date="2024" name="FEMS Microbiol. Lett.">
        <title>Genomic insights into Spiroplasma endosymbionts that induce male-killing and protective phenotypes in the pea aphid.</title>
        <authorList>
            <person name="Arai H."/>
            <person name="Legeai F."/>
            <person name="Kageyama D."/>
            <person name="Sugio A."/>
            <person name="Simon J.C."/>
        </authorList>
    </citation>
    <scope>NUCLEOTIDE SEQUENCE [LARGE SCALE GENOMIC DNA]</scope>
    <source>
        <strain evidence="11">sAp269</strain>
    </source>
</reference>
<evidence type="ECO:0000313" key="11">
    <source>
        <dbReference type="Proteomes" id="UP001473424"/>
    </source>
</evidence>
<protein>
    <recommendedName>
        <fullName evidence="9">ABC3 transporter permease C-terminal domain-containing protein</fullName>
    </recommendedName>
</protein>
<feature type="domain" description="ABC3 transporter permease C-terminal" evidence="9">
    <location>
        <begin position="615"/>
        <end position="733"/>
    </location>
</feature>
<dbReference type="Proteomes" id="UP001473424">
    <property type="component" value="Chromosome"/>
</dbReference>
<feature type="transmembrane region" description="Helical" evidence="8">
    <location>
        <begin position="1513"/>
        <end position="1531"/>
    </location>
</feature>
<keyword evidence="5 8" id="KW-0472">Membrane</keyword>
<comment type="subcellular location">
    <subcellularLocation>
        <location evidence="1">Cell membrane</location>
        <topology evidence="1">Multi-pass membrane protein</topology>
    </subcellularLocation>
</comment>
<feature type="transmembrane region" description="Helical" evidence="8">
    <location>
        <begin position="704"/>
        <end position="729"/>
    </location>
</feature>
<dbReference type="PANTHER" id="PTHR30572">
    <property type="entry name" value="MEMBRANE COMPONENT OF TRANSPORTER-RELATED"/>
    <property type="match status" value="1"/>
</dbReference>
<feature type="transmembrane region" description="Helical" evidence="8">
    <location>
        <begin position="1441"/>
        <end position="1468"/>
    </location>
</feature>
<name>A0ABM8JP99_9MOLU</name>
<feature type="transmembrane region" description="Helical" evidence="8">
    <location>
        <begin position="1538"/>
        <end position="1557"/>
    </location>
</feature>
<dbReference type="EMBL" id="AP028955">
    <property type="protein sequence ID" value="BET39186.1"/>
    <property type="molecule type" value="Genomic_DNA"/>
</dbReference>
<keyword evidence="2" id="KW-1003">Cell membrane</keyword>
<keyword evidence="11" id="KW-1185">Reference proteome</keyword>
<organism evidence="10 11">
    <name type="scientific">Spiroplasma ixodetis</name>
    <dbReference type="NCBI Taxonomy" id="2141"/>
    <lineage>
        <taxon>Bacteria</taxon>
        <taxon>Bacillati</taxon>
        <taxon>Mycoplasmatota</taxon>
        <taxon>Mollicutes</taxon>
        <taxon>Entomoplasmatales</taxon>
        <taxon>Spiroplasmataceae</taxon>
        <taxon>Spiroplasma</taxon>
    </lineage>
</organism>
<feature type="transmembrane region" description="Helical" evidence="8">
    <location>
        <begin position="776"/>
        <end position="800"/>
    </location>
</feature>